<evidence type="ECO:0000256" key="4">
    <source>
        <dbReference type="ARBA" id="ARBA00022692"/>
    </source>
</evidence>
<evidence type="ECO:0000313" key="10">
    <source>
        <dbReference type="Proteomes" id="UP000596929"/>
    </source>
</evidence>
<dbReference type="PIRSF" id="PIRSF037497">
    <property type="entry name" value="MreD_Clostridium/Treponema_prd"/>
    <property type="match status" value="1"/>
</dbReference>
<reference evidence="9 10" key="1">
    <citation type="submission" date="2020-08" db="EMBL/GenBank/DDBJ databases">
        <title>Genome public.</title>
        <authorList>
            <person name="Liu C."/>
            <person name="Sun Q."/>
        </authorList>
    </citation>
    <scope>NUCLEOTIDE SEQUENCE [LARGE SCALE GENOMIC DNA]</scope>
    <source>
        <strain evidence="9 10">NSJ-6</strain>
    </source>
</reference>
<comment type="similarity">
    <text evidence="2">Belongs to the MreD family.</text>
</comment>
<evidence type="ECO:0000256" key="5">
    <source>
        <dbReference type="ARBA" id="ARBA00022960"/>
    </source>
</evidence>
<comment type="caution">
    <text evidence="9">The sequence shown here is derived from an EMBL/GenBank/DDBJ whole genome shotgun (WGS) entry which is preliminary data.</text>
</comment>
<evidence type="ECO:0000256" key="2">
    <source>
        <dbReference type="ARBA" id="ARBA00007776"/>
    </source>
</evidence>
<evidence type="ECO:0000256" key="6">
    <source>
        <dbReference type="ARBA" id="ARBA00022989"/>
    </source>
</evidence>
<feature type="transmembrane region" description="Helical" evidence="8">
    <location>
        <begin position="64"/>
        <end position="84"/>
    </location>
</feature>
<dbReference type="Proteomes" id="UP000596929">
    <property type="component" value="Unassembled WGS sequence"/>
</dbReference>
<dbReference type="RefSeq" id="WP_032117304.1">
    <property type="nucleotide sequence ID" value="NZ_JACOOO010000030.1"/>
</dbReference>
<organism evidence="9 10">
    <name type="scientific">Clostridium hominis</name>
    <dbReference type="NCBI Taxonomy" id="2763036"/>
    <lineage>
        <taxon>Bacteria</taxon>
        <taxon>Bacillati</taxon>
        <taxon>Bacillota</taxon>
        <taxon>Clostridia</taxon>
        <taxon>Eubacteriales</taxon>
        <taxon>Clostridiaceae</taxon>
        <taxon>Clostridium</taxon>
    </lineage>
</organism>
<gene>
    <name evidence="9" type="primary">mreD</name>
    <name evidence="9" type="ORF">H8S20_13055</name>
</gene>
<dbReference type="EMBL" id="JACOOO010000030">
    <property type="protein sequence ID" value="MBC5629811.1"/>
    <property type="molecule type" value="Genomic_DNA"/>
</dbReference>
<keyword evidence="3" id="KW-1003">Cell membrane</keyword>
<evidence type="ECO:0000256" key="8">
    <source>
        <dbReference type="SAM" id="Phobius"/>
    </source>
</evidence>
<accession>A0ABR7DEJ6</accession>
<dbReference type="NCBIfam" id="TIGR03426">
    <property type="entry name" value="shape_MreD"/>
    <property type="match status" value="1"/>
</dbReference>
<evidence type="ECO:0000313" key="9">
    <source>
        <dbReference type="EMBL" id="MBC5629811.1"/>
    </source>
</evidence>
<feature type="transmembrane region" description="Helical" evidence="8">
    <location>
        <begin position="96"/>
        <end position="120"/>
    </location>
</feature>
<evidence type="ECO:0000256" key="7">
    <source>
        <dbReference type="ARBA" id="ARBA00023136"/>
    </source>
</evidence>
<feature type="transmembrane region" description="Helical" evidence="8">
    <location>
        <begin position="126"/>
        <end position="147"/>
    </location>
</feature>
<keyword evidence="5" id="KW-0133">Cell shape</keyword>
<keyword evidence="6 8" id="KW-1133">Transmembrane helix</keyword>
<keyword evidence="7 8" id="KW-0472">Membrane</keyword>
<dbReference type="InterPro" id="IPR007227">
    <property type="entry name" value="Cell_shape_determining_MreD"/>
</dbReference>
<proteinExistence type="inferred from homology"/>
<dbReference type="InterPro" id="IPR017225">
    <property type="entry name" value="Cell_shape_determin_MreD_prd"/>
</dbReference>
<keyword evidence="4 8" id="KW-0812">Transmembrane</keyword>
<dbReference type="Pfam" id="PF04093">
    <property type="entry name" value="MreD"/>
    <property type="match status" value="1"/>
</dbReference>
<protein>
    <submittedName>
        <fullName evidence="9">Rod shape-determining protein MreD</fullName>
    </submittedName>
</protein>
<comment type="subcellular location">
    <subcellularLocation>
        <location evidence="1">Cell membrane</location>
        <topology evidence="1">Multi-pass membrane protein</topology>
    </subcellularLocation>
</comment>
<name>A0ABR7DEJ6_9CLOT</name>
<evidence type="ECO:0000256" key="3">
    <source>
        <dbReference type="ARBA" id="ARBA00022475"/>
    </source>
</evidence>
<evidence type="ECO:0000256" key="1">
    <source>
        <dbReference type="ARBA" id="ARBA00004651"/>
    </source>
</evidence>
<sequence length="163" mass="18418">MKRIIIIAISLFLLILENTILPSYSIMQGYPSILFVFAIAFSIVNGKEDAMFIGIVSGLLQDLFFINGFGINLLVNFLLCLLAAKIGEGIFKNNRIIPVISCLILSMLKIVMIAILFIPFGKKINLNMAVMSALLNTIVMVIGYKFVLTTSKKYWKKDEWRFR</sequence>
<keyword evidence="10" id="KW-1185">Reference proteome</keyword>